<dbReference type="InterPro" id="IPR036890">
    <property type="entry name" value="HATPase_C_sf"/>
</dbReference>
<keyword evidence="1" id="KW-1133">Transmembrane helix</keyword>
<gene>
    <name evidence="4" type="ORF">FUAX_19330</name>
</gene>
<dbReference type="GO" id="GO:0000155">
    <property type="term" value="F:phosphorelay sensor kinase activity"/>
    <property type="evidence" value="ECO:0007669"/>
    <property type="project" value="InterPro"/>
</dbReference>
<dbReference type="Pfam" id="PF06580">
    <property type="entry name" value="His_kinase"/>
    <property type="match status" value="1"/>
</dbReference>
<dbReference type="InterPro" id="IPR003594">
    <property type="entry name" value="HATPase_dom"/>
</dbReference>
<keyword evidence="1" id="KW-0472">Membrane</keyword>
<accession>A0AAU9CBF5</accession>
<sequence length="563" mass="65977">MRSNLFRFFISSLLLFIPEIAFSINENDNILRLKKEKKHDSLAMALTEKLNREELSLKEYHWLGLAHYENSNYVNGALYAERLLHLAKQKADTSYIIEAYRLLYIKDFLFKRYDKSIETIRENLPYFRKKDSLLCASVELVLGLVYFENGQLDSAFAVYDRMDPRVFKATTLELDYFTNYSQFLGYSGQYDSAIFYFKKKIPIEKRMRYHNALAMTYSDISHLYMEKEEWEKCQAYMDSAMARVPDDPIATAHPVIYKNNFLIYKKLGKLDEALEALDSINAYNQRLFDTNVDQKAQILNDAYRREVDLKREVTVKGAQLEISQRRTLWSVIGVLAMLLVLVIISGFYIYRHSQNRQRYIGMKQRLMRSQMTPHFIFNSLSSIQGMILNDDKSKAVNYLGKFSKLMRLILENSNNRVVPLDRELMAVENYMQLQKMRFENLFDFTLRIDETIDPENIEIPPMLIQPFVENAIEHGFRHVDRKGLLDISLTYKNDNLFCTIQDNGSGINRKKQSIEKRSLSTGITRERLALFAKEFNCKGDLKIDSDDTGTTVNITIPHQTHYD</sequence>
<dbReference type="InterPro" id="IPR010559">
    <property type="entry name" value="Sig_transdc_His_kin_internal"/>
</dbReference>
<feature type="domain" description="Histidine kinase/HSP90-like ATPase" evidence="2">
    <location>
        <begin position="464"/>
        <end position="559"/>
    </location>
</feature>
<dbReference type="PANTHER" id="PTHR34220">
    <property type="entry name" value="SENSOR HISTIDINE KINASE YPDA"/>
    <property type="match status" value="1"/>
</dbReference>
<dbReference type="InterPro" id="IPR050640">
    <property type="entry name" value="Bact_2-comp_sensor_kinase"/>
</dbReference>
<dbReference type="EMBL" id="AP025314">
    <property type="protein sequence ID" value="BDD09501.1"/>
    <property type="molecule type" value="Genomic_DNA"/>
</dbReference>
<evidence type="ECO:0000259" key="3">
    <source>
        <dbReference type="Pfam" id="PF06580"/>
    </source>
</evidence>
<reference evidence="4 5" key="1">
    <citation type="submission" date="2021-12" db="EMBL/GenBank/DDBJ databases">
        <title>Genome sequencing of bacteria with rrn-lacking chromosome and rrn-plasmid.</title>
        <authorList>
            <person name="Anda M."/>
            <person name="Iwasaki W."/>
        </authorList>
    </citation>
    <scope>NUCLEOTIDE SEQUENCE [LARGE SCALE GENOMIC DNA]</scope>
    <source>
        <strain evidence="4 5">DSM 100852</strain>
    </source>
</reference>
<dbReference type="KEGG" id="fax:FUAX_19330"/>
<dbReference type="SUPFAM" id="SSF48452">
    <property type="entry name" value="TPR-like"/>
    <property type="match status" value="2"/>
</dbReference>
<proteinExistence type="predicted"/>
<protein>
    <recommendedName>
        <fullName evidence="6">Signal transduction histidine kinase internal region domain-containing protein</fullName>
    </recommendedName>
</protein>
<keyword evidence="1" id="KW-0812">Transmembrane</keyword>
<feature type="transmembrane region" description="Helical" evidence="1">
    <location>
        <begin position="328"/>
        <end position="350"/>
    </location>
</feature>
<dbReference type="Proteomes" id="UP001348817">
    <property type="component" value="Chromosome"/>
</dbReference>
<dbReference type="RefSeq" id="WP_338391100.1">
    <property type="nucleotide sequence ID" value="NZ_AP025314.1"/>
</dbReference>
<evidence type="ECO:0000256" key="1">
    <source>
        <dbReference type="SAM" id="Phobius"/>
    </source>
</evidence>
<evidence type="ECO:0000259" key="2">
    <source>
        <dbReference type="Pfam" id="PF02518"/>
    </source>
</evidence>
<dbReference type="Gene3D" id="3.30.565.10">
    <property type="entry name" value="Histidine kinase-like ATPase, C-terminal domain"/>
    <property type="match status" value="1"/>
</dbReference>
<name>A0AAU9CBF5_9BACT</name>
<organism evidence="4 5">
    <name type="scientific">Fulvitalea axinellae</name>
    <dbReference type="NCBI Taxonomy" id="1182444"/>
    <lineage>
        <taxon>Bacteria</taxon>
        <taxon>Pseudomonadati</taxon>
        <taxon>Bacteroidota</taxon>
        <taxon>Cytophagia</taxon>
        <taxon>Cytophagales</taxon>
        <taxon>Persicobacteraceae</taxon>
        <taxon>Fulvitalea</taxon>
    </lineage>
</organism>
<evidence type="ECO:0000313" key="4">
    <source>
        <dbReference type="EMBL" id="BDD09501.1"/>
    </source>
</evidence>
<dbReference type="AlphaFoldDB" id="A0AAU9CBF5"/>
<feature type="domain" description="Signal transduction histidine kinase internal region" evidence="3">
    <location>
        <begin position="364"/>
        <end position="440"/>
    </location>
</feature>
<dbReference type="GO" id="GO:0016020">
    <property type="term" value="C:membrane"/>
    <property type="evidence" value="ECO:0007669"/>
    <property type="project" value="InterPro"/>
</dbReference>
<dbReference type="PANTHER" id="PTHR34220:SF7">
    <property type="entry name" value="SENSOR HISTIDINE KINASE YPDA"/>
    <property type="match status" value="1"/>
</dbReference>
<evidence type="ECO:0000313" key="5">
    <source>
        <dbReference type="Proteomes" id="UP001348817"/>
    </source>
</evidence>
<evidence type="ECO:0008006" key="6">
    <source>
        <dbReference type="Google" id="ProtNLM"/>
    </source>
</evidence>
<dbReference type="InterPro" id="IPR011990">
    <property type="entry name" value="TPR-like_helical_dom_sf"/>
</dbReference>
<keyword evidence="5" id="KW-1185">Reference proteome</keyword>
<dbReference type="Gene3D" id="1.25.40.10">
    <property type="entry name" value="Tetratricopeptide repeat domain"/>
    <property type="match status" value="1"/>
</dbReference>
<dbReference type="SUPFAM" id="SSF55874">
    <property type="entry name" value="ATPase domain of HSP90 chaperone/DNA topoisomerase II/histidine kinase"/>
    <property type="match status" value="1"/>
</dbReference>
<dbReference type="Pfam" id="PF02518">
    <property type="entry name" value="HATPase_c"/>
    <property type="match status" value="1"/>
</dbReference>